<gene>
    <name evidence="2" type="ORF">Pcinc_008311</name>
</gene>
<organism evidence="2 3">
    <name type="scientific">Petrolisthes cinctipes</name>
    <name type="common">Flat porcelain crab</name>
    <dbReference type="NCBI Taxonomy" id="88211"/>
    <lineage>
        <taxon>Eukaryota</taxon>
        <taxon>Metazoa</taxon>
        <taxon>Ecdysozoa</taxon>
        <taxon>Arthropoda</taxon>
        <taxon>Crustacea</taxon>
        <taxon>Multicrustacea</taxon>
        <taxon>Malacostraca</taxon>
        <taxon>Eumalacostraca</taxon>
        <taxon>Eucarida</taxon>
        <taxon>Decapoda</taxon>
        <taxon>Pleocyemata</taxon>
        <taxon>Anomura</taxon>
        <taxon>Galatheoidea</taxon>
        <taxon>Porcellanidae</taxon>
        <taxon>Petrolisthes</taxon>
    </lineage>
</organism>
<dbReference type="EMBL" id="JAWQEG010000621">
    <property type="protein sequence ID" value="KAK3887607.1"/>
    <property type="molecule type" value="Genomic_DNA"/>
</dbReference>
<reference evidence="2" key="1">
    <citation type="submission" date="2023-10" db="EMBL/GenBank/DDBJ databases">
        <title>Genome assemblies of two species of porcelain crab, Petrolisthes cinctipes and Petrolisthes manimaculis (Anomura: Porcellanidae).</title>
        <authorList>
            <person name="Angst P."/>
        </authorList>
    </citation>
    <scope>NUCLEOTIDE SEQUENCE</scope>
    <source>
        <strain evidence="2">PB745_01</strain>
        <tissue evidence="2">Gill</tissue>
    </source>
</reference>
<sequence>MEEDRKSYKVSTDSPLPHAGDAEVTCGDVGDVEVVGDTTPTYGERRFSDFSLPHPLPAFQQEQQIPVLSPHPPQPQPATSTDLLQLFQYMERYRQQDEYYRRTPPPHYNTRHHLTTIIQDTSTPPQYQTPPIVHQDTPTPQQYQTPPIVHQDTPTPQQYQTPPHHNNTRLPHTTTIPDATCG</sequence>
<evidence type="ECO:0000313" key="3">
    <source>
        <dbReference type="Proteomes" id="UP001286313"/>
    </source>
</evidence>
<name>A0AAE1G7J4_PETCI</name>
<evidence type="ECO:0000313" key="2">
    <source>
        <dbReference type="EMBL" id="KAK3887607.1"/>
    </source>
</evidence>
<accession>A0AAE1G7J4</accession>
<evidence type="ECO:0000256" key="1">
    <source>
        <dbReference type="SAM" id="MobiDB-lite"/>
    </source>
</evidence>
<feature type="compositionally biased region" description="Low complexity" evidence="1">
    <location>
        <begin position="135"/>
        <end position="165"/>
    </location>
</feature>
<proteinExistence type="predicted"/>
<keyword evidence="3" id="KW-1185">Reference proteome</keyword>
<feature type="region of interest" description="Disordered" evidence="1">
    <location>
        <begin position="1"/>
        <end position="24"/>
    </location>
</feature>
<feature type="region of interest" description="Disordered" evidence="1">
    <location>
        <begin position="121"/>
        <end position="182"/>
    </location>
</feature>
<dbReference type="Proteomes" id="UP001286313">
    <property type="component" value="Unassembled WGS sequence"/>
</dbReference>
<comment type="caution">
    <text evidence="2">The sequence shown here is derived from an EMBL/GenBank/DDBJ whole genome shotgun (WGS) entry which is preliminary data.</text>
</comment>
<feature type="compositionally biased region" description="Polar residues" evidence="1">
    <location>
        <begin position="168"/>
        <end position="182"/>
    </location>
</feature>
<protein>
    <submittedName>
        <fullName evidence="2">Uncharacterized protein</fullName>
    </submittedName>
</protein>
<dbReference type="AlphaFoldDB" id="A0AAE1G7J4"/>